<protein>
    <submittedName>
        <fullName evidence="2">Acyl carrier protein</fullName>
    </submittedName>
</protein>
<dbReference type="InterPro" id="IPR009081">
    <property type="entry name" value="PP-bd_ACP"/>
</dbReference>
<organism evidence="2 3">
    <name type="scientific">Rhizobium rosettiformans</name>
    <dbReference type="NCBI Taxonomy" id="1368430"/>
    <lineage>
        <taxon>Bacteria</taxon>
        <taxon>Pseudomonadati</taxon>
        <taxon>Pseudomonadota</taxon>
        <taxon>Alphaproteobacteria</taxon>
        <taxon>Hyphomicrobiales</taxon>
        <taxon>Rhizobiaceae</taxon>
        <taxon>Rhizobium/Agrobacterium group</taxon>
        <taxon>Rhizobium</taxon>
    </lineage>
</organism>
<gene>
    <name evidence="2" type="ORF">D4A92_03895</name>
</gene>
<dbReference type="Pfam" id="PF00550">
    <property type="entry name" value="PP-binding"/>
    <property type="match status" value="1"/>
</dbReference>
<reference evidence="2 3" key="1">
    <citation type="submission" date="2018-09" db="EMBL/GenBank/DDBJ databases">
        <title>Rhizobium sp. MAE2-X.</title>
        <authorList>
            <person name="Lee Y."/>
            <person name="Jeon C.O."/>
        </authorList>
    </citation>
    <scope>NUCLEOTIDE SEQUENCE [LARGE SCALE GENOMIC DNA]</scope>
    <source>
        <strain evidence="2 3">MAE2-X</strain>
    </source>
</reference>
<keyword evidence="3" id="KW-1185">Reference proteome</keyword>
<proteinExistence type="predicted"/>
<dbReference type="PROSITE" id="PS50075">
    <property type="entry name" value="CARRIER"/>
    <property type="match status" value="1"/>
</dbReference>
<accession>A0ABX7ERU4</accession>
<sequence length="83" mass="9147">MTTDKIASIRARVQGLLEERGDRQPLLDTDSLFFSGRLDSLAATHLMMLLEETFGIDLAAADFDVTRLDSLAEIEAFVSETQG</sequence>
<evidence type="ECO:0000313" key="2">
    <source>
        <dbReference type="EMBL" id="QRF50648.1"/>
    </source>
</evidence>
<dbReference type="Proteomes" id="UP000596351">
    <property type="component" value="Chromosome"/>
</dbReference>
<evidence type="ECO:0000259" key="1">
    <source>
        <dbReference type="PROSITE" id="PS50075"/>
    </source>
</evidence>
<dbReference type="EMBL" id="CP032405">
    <property type="protein sequence ID" value="QRF50648.1"/>
    <property type="molecule type" value="Genomic_DNA"/>
</dbReference>
<dbReference type="RefSeq" id="WP_203018245.1">
    <property type="nucleotide sequence ID" value="NZ_CP032405.1"/>
</dbReference>
<feature type="domain" description="Carrier" evidence="1">
    <location>
        <begin position="1"/>
        <end position="82"/>
    </location>
</feature>
<name>A0ABX7ERU4_9HYPH</name>
<dbReference type="InterPro" id="IPR036736">
    <property type="entry name" value="ACP-like_sf"/>
</dbReference>
<dbReference type="Gene3D" id="1.10.1200.10">
    <property type="entry name" value="ACP-like"/>
    <property type="match status" value="1"/>
</dbReference>
<evidence type="ECO:0000313" key="3">
    <source>
        <dbReference type="Proteomes" id="UP000596351"/>
    </source>
</evidence>
<dbReference type="SUPFAM" id="SSF47336">
    <property type="entry name" value="ACP-like"/>
    <property type="match status" value="1"/>
</dbReference>